<evidence type="ECO:0000313" key="1">
    <source>
        <dbReference type="EMBL" id="KER22565.1"/>
    </source>
</evidence>
<protein>
    <submittedName>
        <fullName evidence="1">Uncharacterized protein</fullName>
    </submittedName>
</protein>
<dbReference type="EMBL" id="KL596892">
    <property type="protein sequence ID" value="KER22565.1"/>
    <property type="molecule type" value="Genomic_DNA"/>
</dbReference>
<accession>A0A074ZH66</accession>
<organism evidence="1 2">
    <name type="scientific">Opisthorchis viverrini</name>
    <name type="common">Southeast Asian liver fluke</name>
    <dbReference type="NCBI Taxonomy" id="6198"/>
    <lineage>
        <taxon>Eukaryota</taxon>
        <taxon>Metazoa</taxon>
        <taxon>Spiralia</taxon>
        <taxon>Lophotrochozoa</taxon>
        <taxon>Platyhelminthes</taxon>
        <taxon>Trematoda</taxon>
        <taxon>Digenea</taxon>
        <taxon>Opisthorchiida</taxon>
        <taxon>Opisthorchiata</taxon>
        <taxon>Opisthorchiidae</taxon>
        <taxon>Opisthorchis</taxon>
    </lineage>
</organism>
<sequence length="61" mass="6542">MDLISLGTSSRTASQKLHGVKWLDEASDMMKQSMGVLPSDDGQTNSNIDSVLQMGTKKGQS</sequence>
<proteinExistence type="predicted"/>
<name>A0A074ZH66_OPIVI</name>
<dbReference type="AlphaFoldDB" id="A0A074ZH66"/>
<reference evidence="1 2" key="1">
    <citation type="submission" date="2013-11" db="EMBL/GenBank/DDBJ databases">
        <title>Opisthorchis viverrini - life in the bile duct.</title>
        <authorList>
            <person name="Young N.D."/>
            <person name="Nagarajan N."/>
            <person name="Lin S.J."/>
            <person name="Korhonen P.K."/>
            <person name="Jex A.R."/>
            <person name="Hall R.S."/>
            <person name="Safavi-Hemami H."/>
            <person name="Kaewkong W."/>
            <person name="Bertrand D."/>
            <person name="Gao S."/>
            <person name="Seet Q."/>
            <person name="Wongkham S."/>
            <person name="Teh B.T."/>
            <person name="Wongkham C."/>
            <person name="Intapan P.M."/>
            <person name="Maleewong W."/>
            <person name="Yang X."/>
            <person name="Hu M."/>
            <person name="Wang Z."/>
            <person name="Hofmann A."/>
            <person name="Sternberg P.W."/>
            <person name="Tan P."/>
            <person name="Wang J."/>
            <person name="Gasser R.B."/>
        </authorList>
    </citation>
    <scope>NUCLEOTIDE SEQUENCE [LARGE SCALE GENOMIC DNA]</scope>
</reference>
<keyword evidence="2" id="KW-1185">Reference proteome</keyword>
<dbReference type="Proteomes" id="UP000054324">
    <property type="component" value="Unassembled WGS sequence"/>
</dbReference>
<dbReference type="RefSeq" id="XP_009173702.1">
    <property type="nucleotide sequence ID" value="XM_009175438.1"/>
</dbReference>
<dbReference type="CTD" id="20323563"/>
<gene>
    <name evidence="1" type="ORF">T265_09394</name>
</gene>
<dbReference type="GeneID" id="20323563"/>
<evidence type="ECO:0000313" key="2">
    <source>
        <dbReference type="Proteomes" id="UP000054324"/>
    </source>
</evidence>
<dbReference type="KEGG" id="ovi:T265_09394"/>